<protein>
    <submittedName>
        <fullName evidence="2">Uncharacterized protein</fullName>
    </submittedName>
</protein>
<keyword evidence="1" id="KW-1133">Transmembrane helix</keyword>
<keyword evidence="1" id="KW-0812">Transmembrane</keyword>
<organism evidence="2 3">
    <name type="scientific">Brevibacillus thermoruber</name>
    <dbReference type="NCBI Taxonomy" id="33942"/>
    <lineage>
        <taxon>Bacteria</taxon>
        <taxon>Bacillati</taxon>
        <taxon>Bacillota</taxon>
        <taxon>Bacilli</taxon>
        <taxon>Bacillales</taxon>
        <taxon>Paenibacillaceae</taxon>
        <taxon>Brevibacillus</taxon>
    </lineage>
</organism>
<name>A0A9X3TLZ7_9BACL</name>
<comment type="caution">
    <text evidence="2">The sequence shown here is derived from an EMBL/GenBank/DDBJ whole genome shotgun (WGS) entry which is preliminary data.</text>
</comment>
<dbReference type="EMBL" id="JAPYYP010000001">
    <property type="protein sequence ID" value="MDA5106889.1"/>
    <property type="molecule type" value="Genomic_DNA"/>
</dbReference>
<dbReference type="Proteomes" id="UP001151071">
    <property type="component" value="Unassembled WGS sequence"/>
</dbReference>
<feature type="transmembrane region" description="Helical" evidence="1">
    <location>
        <begin position="89"/>
        <end position="106"/>
    </location>
</feature>
<accession>A0A9X3TLZ7</accession>
<feature type="transmembrane region" description="Helical" evidence="1">
    <location>
        <begin position="35"/>
        <end position="53"/>
    </location>
</feature>
<evidence type="ECO:0000256" key="1">
    <source>
        <dbReference type="SAM" id="Phobius"/>
    </source>
</evidence>
<feature type="transmembrane region" description="Helical" evidence="1">
    <location>
        <begin position="6"/>
        <end position="23"/>
    </location>
</feature>
<feature type="transmembrane region" description="Helical" evidence="1">
    <location>
        <begin position="175"/>
        <end position="193"/>
    </location>
</feature>
<feature type="transmembrane region" description="Helical" evidence="1">
    <location>
        <begin position="112"/>
        <end position="133"/>
    </location>
</feature>
<evidence type="ECO:0000313" key="3">
    <source>
        <dbReference type="Proteomes" id="UP001151071"/>
    </source>
</evidence>
<proteinExistence type="predicted"/>
<keyword evidence="1" id="KW-0472">Membrane</keyword>
<dbReference type="RefSeq" id="WP_271139259.1">
    <property type="nucleotide sequence ID" value="NZ_JAPYYP010000001.1"/>
</dbReference>
<reference evidence="2" key="1">
    <citation type="submission" date="2022-12" db="EMBL/GenBank/DDBJ databases">
        <title>Draft genome sequence of the thermophilic strain Brevibacillus thermoruber HT42, isolated from Los Humeros, Puebla, Mexico, with biotechnological potential.</title>
        <authorList>
            <person name="Lara Sanchez J."/>
            <person name="Solis Palacios R."/>
            <person name="Bustos Baena A.S."/>
            <person name="Ruz Baez A.E."/>
            <person name="Espinosa Luna G."/>
            <person name="Oliart Ros R.M."/>
        </authorList>
    </citation>
    <scope>NUCLEOTIDE SEQUENCE</scope>
    <source>
        <strain evidence="2">HT42</strain>
    </source>
</reference>
<feature type="transmembrane region" description="Helical" evidence="1">
    <location>
        <begin position="140"/>
        <end position="159"/>
    </location>
</feature>
<dbReference type="AlphaFoldDB" id="A0A9X3TLZ7"/>
<gene>
    <name evidence="2" type="ORF">O3V59_00805</name>
</gene>
<keyword evidence="3" id="KW-1185">Reference proteome</keyword>
<dbReference type="InterPro" id="IPR014617">
    <property type="entry name" value="YphA_Bacsu"/>
</dbReference>
<sequence>MNEGTLAILIQWCFLCLVWMGSFDRPLKRWGLTRAGTLALLAAFLVCTFVSWQLTFLPLQVSLSGTILPLLCGGWLYGRLAEDKRRLHLLAGAAVGMTLFWLRWLFFTDPVLQVWDEAVLLPAAAVLAVFAIARSGLARLYLLAVSLPAADVLYGLYVWRLSGTCMIGGGYAQDLLWSAASLWSLTGSVLAAARRLFGYRETESSHSDTHR</sequence>
<feature type="transmembrane region" description="Helical" evidence="1">
    <location>
        <begin position="59"/>
        <end position="77"/>
    </location>
</feature>
<dbReference type="Pfam" id="PF24124">
    <property type="entry name" value="YphA"/>
    <property type="match status" value="1"/>
</dbReference>
<evidence type="ECO:0000313" key="2">
    <source>
        <dbReference type="EMBL" id="MDA5106889.1"/>
    </source>
</evidence>